<dbReference type="RefSeq" id="WP_089832029.1">
    <property type="nucleotide sequence ID" value="NZ_FNBN01000002.1"/>
</dbReference>
<evidence type="ECO:0008006" key="3">
    <source>
        <dbReference type="Google" id="ProtNLM"/>
    </source>
</evidence>
<gene>
    <name evidence="1" type="ORF">SAMN04488121_1021123</name>
</gene>
<evidence type="ECO:0000313" key="2">
    <source>
        <dbReference type="Proteomes" id="UP000199045"/>
    </source>
</evidence>
<dbReference type="OrthoDB" id="978751at2"/>
<accession>A0A1G7PAE0</accession>
<reference evidence="1 2" key="1">
    <citation type="submission" date="2016-10" db="EMBL/GenBank/DDBJ databases">
        <authorList>
            <person name="de Groot N.N."/>
        </authorList>
    </citation>
    <scope>NUCLEOTIDE SEQUENCE [LARGE SCALE GENOMIC DNA]</scope>
    <source>
        <strain evidence="1 2">DSM 527</strain>
    </source>
</reference>
<proteinExistence type="predicted"/>
<dbReference type="STRING" id="104663.SAMN04488121_1021123"/>
<organism evidence="1 2">
    <name type="scientific">Chitinophaga filiformis</name>
    <name type="common">Myxococcus filiformis</name>
    <name type="synonym">Flexibacter filiformis</name>
    <dbReference type="NCBI Taxonomy" id="104663"/>
    <lineage>
        <taxon>Bacteria</taxon>
        <taxon>Pseudomonadati</taxon>
        <taxon>Bacteroidota</taxon>
        <taxon>Chitinophagia</taxon>
        <taxon>Chitinophagales</taxon>
        <taxon>Chitinophagaceae</taxon>
        <taxon>Chitinophaga</taxon>
    </lineage>
</organism>
<dbReference type="AlphaFoldDB" id="A0A1G7PAE0"/>
<dbReference type="PROSITE" id="PS51257">
    <property type="entry name" value="PROKAR_LIPOPROTEIN"/>
    <property type="match status" value="1"/>
</dbReference>
<sequence>MFKNVRFIIPLFIISVLLSSCFEIIEDVTVKKDGSGNMKLTLNFSQSKTKIGAIMLMDSINGYKVPSRNEIEDQIEQAAARLRTMKGISNVSHTVDFTNFIASINFSFRNVADVNNLVKELLAEVDVKTKIPLTYRYNREEARFSKDYTFSPDVKEQYNKLKERDREVFRSASYISILRFENTISSFSNQGAKMSKNQLAIMQRLPVADLVSGKADISNQIQLSK</sequence>
<evidence type="ECO:0000313" key="1">
    <source>
        <dbReference type="EMBL" id="SDF83272.1"/>
    </source>
</evidence>
<name>A0A1G7PAE0_CHIFI</name>
<dbReference type="EMBL" id="FNBN01000002">
    <property type="protein sequence ID" value="SDF83272.1"/>
    <property type="molecule type" value="Genomic_DNA"/>
</dbReference>
<dbReference type="Proteomes" id="UP000199045">
    <property type="component" value="Unassembled WGS sequence"/>
</dbReference>
<protein>
    <recommendedName>
        <fullName evidence="3">Lipoprotein</fullName>
    </recommendedName>
</protein>